<feature type="region of interest" description="Disordered" evidence="5">
    <location>
        <begin position="651"/>
        <end position="670"/>
    </location>
</feature>
<dbReference type="AlphaFoldDB" id="A0A8J7NKJ4"/>
<feature type="coiled-coil region" evidence="4">
    <location>
        <begin position="1203"/>
        <end position="1230"/>
    </location>
</feature>
<organism evidence="7 8">
    <name type="scientific">Atractosteus spatula</name>
    <name type="common">Alligator gar</name>
    <name type="synonym">Lepisosteus spatula</name>
    <dbReference type="NCBI Taxonomy" id="7917"/>
    <lineage>
        <taxon>Eukaryota</taxon>
        <taxon>Metazoa</taxon>
        <taxon>Chordata</taxon>
        <taxon>Craniata</taxon>
        <taxon>Vertebrata</taxon>
        <taxon>Euteleostomi</taxon>
        <taxon>Actinopterygii</taxon>
        <taxon>Neopterygii</taxon>
        <taxon>Holostei</taxon>
        <taxon>Semionotiformes</taxon>
        <taxon>Lepisosteidae</taxon>
        <taxon>Atractosteus</taxon>
    </lineage>
</organism>
<dbReference type="SMART" id="SM00130">
    <property type="entry name" value="KR"/>
    <property type="match status" value="2"/>
</dbReference>
<feature type="region of interest" description="Disordered" evidence="5">
    <location>
        <begin position="68"/>
        <end position="94"/>
    </location>
</feature>
<name>A0A8J7NKJ4_ATRSP</name>
<dbReference type="InterPro" id="IPR038178">
    <property type="entry name" value="Kringle_sf"/>
</dbReference>
<dbReference type="SUPFAM" id="SSF57440">
    <property type="entry name" value="Kringle-like"/>
    <property type="match status" value="2"/>
</dbReference>
<feature type="non-terminal residue" evidence="7">
    <location>
        <position position="1250"/>
    </location>
</feature>
<feature type="disulfide bond" evidence="3">
    <location>
        <begin position="102"/>
        <end position="125"/>
    </location>
</feature>
<evidence type="ECO:0000259" key="6">
    <source>
        <dbReference type="PROSITE" id="PS50070"/>
    </source>
</evidence>
<feature type="region of interest" description="Disordered" evidence="5">
    <location>
        <begin position="823"/>
        <end position="845"/>
    </location>
</feature>
<keyword evidence="8" id="KW-1185">Reference proteome</keyword>
<feature type="region of interest" description="Disordered" evidence="5">
    <location>
        <begin position="983"/>
        <end position="1013"/>
    </location>
</feature>
<gene>
    <name evidence="7" type="primary">Mst1_0</name>
    <name evidence="7" type="ORF">GTO95_0017891</name>
</gene>
<dbReference type="GO" id="GO:0005615">
    <property type="term" value="C:extracellular space"/>
    <property type="evidence" value="ECO:0007669"/>
    <property type="project" value="TreeGrafter"/>
</dbReference>
<evidence type="ECO:0000313" key="7">
    <source>
        <dbReference type="EMBL" id="MBN3313794.1"/>
    </source>
</evidence>
<evidence type="ECO:0000313" key="8">
    <source>
        <dbReference type="Proteomes" id="UP000736164"/>
    </source>
</evidence>
<feature type="compositionally biased region" description="Low complexity" evidence="5">
    <location>
        <begin position="491"/>
        <end position="501"/>
    </location>
</feature>
<dbReference type="PRINTS" id="PR00018">
    <property type="entry name" value="KRINGLE"/>
</dbReference>
<proteinExistence type="predicted"/>
<dbReference type="PANTHER" id="PTHR24261:SF12">
    <property type="entry name" value="HEPATOCYTE GROWTH FACTOR-LIKE PROTEIN-RELATED"/>
    <property type="match status" value="1"/>
</dbReference>
<feature type="region of interest" description="Disordered" evidence="5">
    <location>
        <begin position="312"/>
        <end position="333"/>
    </location>
</feature>
<evidence type="ECO:0000256" key="3">
    <source>
        <dbReference type="PROSITE-ProRule" id="PRU00121"/>
    </source>
</evidence>
<keyword evidence="1 3" id="KW-0420">Kringle</keyword>
<feature type="region of interest" description="Disordered" evidence="5">
    <location>
        <begin position="858"/>
        <end position="914"/>
    </location>
</feature>
<feature type="region of interest" description="Disordered" evidence="5">
    <location>
        <begin position="563"/>
        <end position="605"/>
    </location>
</feature>
<feature type="domain" description="Kringle" evidence="6">
    <location>
        <begin position="144"/>
        <end position="208"/>
    </location>
</feature>
<reference evidence="7" key="1">
    <citation type="journal article" date="2021" name="Cell">
        <title>Tracing the genetic footprints of vertebrate landing in non-teleost ray-finned fishes.</title>
        <authorList>
            <person name="Bi X."/>
            <person name="Wang K."/>
            <person name="Yang L."/>
            <person name="Pan H."/>
            <person name="Jiang H."/>
            <person name="Wei Q."/>
            <person name="Fang M."/>
            <person name="Yu H."/>
            <person name="Zhu C."/>
            <person name="Cai Y."/>
            <person name="He Y."/>
            <person name="Gan X."/>
            <person name="Zeng H."/>
            <person name="Yu D."/>
            <person name="Zhu Y."/>
            <person name="Jiang H."/>
            <person name="Qiu Q."/>
            <person name="Yang H."/>
            <person name="Zhang Y.E."/>
            <person name="Wang W."/>
            <person name="Zhu M."/>
            <person name="He S."/>
            <person name="Zhang G."/>
        </authorList>
    </citation>
    <scope>NUCLEOTIDE SEQUENCE</scope>
    <source>
        <strain evidence="7">Allg_001</strain>
    </source>
</reference>
<dbReference type="EMBL" id="JAAWVO010013038">
    <property type="protein sequence ID" value="MBN3313794.1"/>
    <property type="molecule type" value="Genomic_DNA"/>
</dbReference>
<dbReference type="Pfam" id="PF00051">
    <property type="entry name" value="Kringle"/>
    <property type="match status" value="2"/>
</dbReference>
<dbReference type="InterPro" id="IPR000001">
    <property type="entry name" value="Kringle"/>
</dbReference>
<dbReference type="Proteomes" id="UP000736164">
    <property type="component" value="Unassembled WGS sequence"/>
</dbReference>
<dbReference type="PANTHER" id="PTHR24261">
    <property type="entry name" value="PLASMINOGEN-RELATED"/>
    <property type="match status" value="1"/>
</dbReference>
<dbReference type="Gene3D" id="2.40.20.10">
    <property type="entry name" value="Plasminogen Kringle 4"/>
    <property type="match status" value="2"/>
</dbReference>
<dbReference type="PROSITE" id="PS00021">
    <property type="entry name" value="KRINGLE_1"/>
    <property type="match status" value="2"/>
</dbReference>
<feature type="non-terminal residue" evidence="7">
    <location>
        <position position="1"/>
    </location>
</feature>
<comment type="caution">
    <text evidence="3">Lacks conserved residue(s) required for the propagation of feature annotation.</text>
</comment>
<evidence type="ECO:0000256" key="2">
    <source>
        <dbReference type="ARBA" id="ARBA00023157"/>
    </source>
</evidence>
<protein>
    <submittedName>
        <fullName evidence="7">HGFL protein</fullName>
    </submittedName>
</protein>
<sequence>MQLLLQDCNSAAIGTRSGDIGKLQIPDLNTSDEHEVITSPSTKNLLHLQNHRKRGEELTKKVEHLESELEEMKKQLSGQTSTHDGVSGTEGYPDKSLDDNYCRNPDASPVPWCYTTDPKVERQDCRISKCQKMLKHSRSTHTTYCFRNRGEDYRGKVNETTSGIPCQRWDAQGLEENYCRNPDGSEAPWCFTSVPEMRTAFCLQIKRCADDIEAEGLFCATVTLETLSHLKRTDSLAKMEESSRRTGRVEPTVLLVAVCAWSFCSSAQLSDLGEHGGCLCSPPELIRDRAGRCARLTNSNIRPTHTSVTRLAHSPDKVNRQSARSTRSLPHLDETCPRDVTAAQQRSTPLARARERESVRAGVAAGAVLAGTTRPVPLSEREKQAGGSLQVFLPCPQVPQTNFSTNGSSQSSGEEWRVAQVFTTARCSARCAAGQAALVRVRRALTDETLEEWCRGSAERERAKQITKRLLPASAGATTRAALDHLGQQLASSRRAAGSGSETQLFSQPREQRPCQLELLMKLPCPSSKTPVHQLSGRQNTVLKQQDFHSLGQLLKNSFQSQDWDARDSGGDERGPAEKVPLIPTRHGPPRHSHTLSLPPANPEGPLRQTLKSGAGKAAGRKTVPHVSECENLVDGPNRGPDVLRTGQLGSLFPSNPKFPSKATEPDHSGCRDEHFTHDPGVQSRLREHLGRLGHGATGGEPRVTALGGLPDLCKFFHCCLEDEDEGILLQLNGVTLCRSARGETLTPSRKTRMTAHDIPRMKSTKKDPPPHSHTQLQLPSAPAKSSSLFREQNFHLRPTGSDDQLWSFSDYLLPAYATIAHGSRHMRKEGARSSSGSITPSPDHWLEFRTFQPSIALRPSGFTPLAPQPPPRQDQLSWQGARRPDRKVAPRARGPRQNSQAPAVGSINNTFIPAHPAEGRSALVLEKTASHSANPNMQTPYLQLQRQGQAQPDKGGEKQVSRRLLLLSEPQAGNMVFSSQAYQQEGGGPGENSLTARESRTRSGDGCARRSPAGLACSVARGPQAVCTADQTMLCDKKHTKSPADPTAARDPSGYSGSLPRWQDAFSAWRMSSASHSSAEGLISRAEDKGDNGLVVLPVSVLLAGCLAGLGTPSLGMQWHTVTALLANSSINHQGSPVHSYSICCSMGCTYGTGGLFGDTDESAKLTCPVAKEAERRFSRGIRGRGASATATPGCAVISAELDRLTSENSTLKDRLSALQQDSQKLEVDVNRKRYVSDTLFQFVFDEFA</sequence>
<accession>A0A8J7NKJ4</accession>
<dbReference type="InterPro" id="IPR013806">
    <property type="entry name" value="Kringle-like"/>
</dbReference>
<keyword evidence="4" id="KW-0175">Coiled coil</keyword>
<dbReference type="InterPro" id="IPR018056">
    <property type="entry name" value="Kringle_CS"/>
</dbReference>
<evidence type="ECO:0000256" key="5">
    <source>
        <dbReference type="SAM" id="MobiDB-lite"/>
    </source>
</evidence>
<dbReference type="CDD" id="cd00108">
    <property type="entry name" value="KR"/>
    <property type="match status" value="1"/>
</dbReference>
<dbReference type="InterPro" id="IPR050759">
    <property type="entry name" value="Serine_protease_kringle"/>
</dbReference>
<feature type="compositionally biased region" description="Polar residues" evidence="5">
    <location>
        <begin position="773"/>
        <end position="785"/>
    </location>
</feature>
<feature type="compositionally biased region" description="Basic and acidic residues" evidence="5">
    <location>
        <begin position="564"/>
        <end position="577"/>
    </location>
</feature>
<dbReference type="GO" id="GO:0030971">
    <property type="term" value="F:receptor tyrosine kinase binding"/>
    <property type="evidence" value="ECO:0007669"/>
    <property type="project" value="TreeGrafter"/>
</dbReference>
<feature type="compositionally biased region" description="Polar residues" evidence="5">
    <location>
        <begin position="897"/>
        <end position="912"/>
    </location>
</feature>
<dbReference type="GO" id="GO:0046425">
    <property type="term" value="P:regulation of receptor signaling pathway via JAK-STAT"/>
    <property type="evidence" value="ECO:0007669"/>
    <property type="project" value="TreeGrafter"/>
</dbReference>
<dbReference type="PROSITE" id="PS50070">
    <property type="entry name" value="KRINGLE_2"/>
    <property type="match status" value="2"/>
</dbReference>
<keyword evidence="2 3" id="KW-1015">Disulfide bond</keyword>
<evidence type="ECO:0000256" key="4">
    <source>
        <dbReference type="SAM" id="Coils"/>
    </source>
</evidence>
<feature type="compositionally biased region" description="Basic and acidic residues" evidence="5">
    <location>
        <begin position="755"/>
        <end position="771"/>
    </location>
</feature>
<comment type="caution">
    <text evidence="7">The sequence shown here is derived from an EMBL/GenBank/DDBJ whole genome shotgun (WGS) entry which is preliminary data.</text>
</comment>
<feature type="disulfide bond" evidence="3">
    <location>
        <begin position="179"/>
        <end position="202"/>
    </location>
</feature>
<feature type="region of interest" description="Disordered" evidence="5">
    <location>
        <begin position="747"/>
        <end position="785"/>
    </location>
</feature>
<feature type="region of interest" description="Disordered" evidence="5">
    <location>
        <begin position="489"/>
        <end position="510"/>
    </location>
</feature>
<evidence type="ECO:0000256" key="1">
    <source>
        <dbReference type="ARBA" id="ARBA00022572"/>
    </source>
</evidence>
<feature type="domain" description="Kringle" evidence="6">
    <location>
        <begin position="90"/>
        <end position="130"/>
    </location>
</feature>